<dbReference type="InterPro" id="IPR018201">
    <property type="entry name" value="Ketoacyl_synth_AS"/>
</dbReference>
<evidence type="ECO:0000313" key="6">
    <source>
        <dbReference type="Proteomes" id="UP001196980"/>
    </source>
</evidence>
<sequence length="431" mass="45739">MNRQRVVVTGLGMVTALGLDVEASWQKALDGVCAIGRVAGAPHCPVQAVAEVSETDFLAISERFKEDALREGERRTMFALQAGYSSLADAGLLQQPGQRWRMGVSLAAGLPLNRLEDIAPWVTAQGQFDIARFGRQCGQVCNDGIMRNNSNRAAAVVARRLKLLGPNCTVTTACASATQAIGTAFRMIRDGEADVMVCGGADSMINPVGLVFFVLLGAACTTTDRVEEACRPFDRRRSGLVMGEGAGLVVLEEESHARRRGTRVYAEVAGYASSLDAYQVTAPPADGAGAVASMFGALADSGLSPQDIDYINAHGTSTKLNDKAETLAIKEVFKEHAHQLVISSSKSVFGHLLAASGGPEFVFTALSVYTDEIHPTVNLTQPDPKCDLNYAPAQKVSYKGLTSSGKSVRAALSNSFGFGGQNSSIVIKKYR</sequence>
<dbReference type="InterPro" id="IPR000794">
    <property type="entry name" value="Beta-ketoacyl_synthase"/>
</dbReference>
<evidence type="ECO:0000256" key="2">
    <source>
        <dbReference type="ARBA" id="ARBA00022679"/>
    </source>
</evidence>
<dbReference type="InterPro" id="IPR020841">
    <property type="entry name" value="PKS_Beta-ketoAc_synthase_dom"/>
</dbReference>
<evidence type="ECO:0000256" key="3">
    <source>
        <dbReference type="RuleBase" id="RU003694"/>
    </source>
</evidence>
<keyword evidence="2 3" id="KW-0808">Transferase</keyword>
<comment type="caution">
    <text evidence="5">The sequence shown here is derived from an EMBL/GenBank/DDBJ whole genome shotgun (WGS) entry which is preliminary data.</text>
</comment>
<dbReference type="EMBL" id="JABXWD010000439">
    <property type="protein sequence ID" value="MBV6343086.1"/>
    <property type="molecule type" value="Genomic_DNA"/>
</dbReference>
<dbReference type="RefSeq" id="WP_218253693.1">
    <property type="nucleotide sequence ID" value="NZ_JABXWD010000439.1"/>
</dbReference>
<name>A0ABS6S2M8_9BACT</name>
<protein>
    <submittedName>
        <fullName evidence="5">Beta-ketoacyl-[acyl-carrier-protein] synthase family protein</fullName>
    </submittedName>
</protein>
<gene>
    <name evidence="5" type="ORF">HWQ67_16010</name>
</gene>
<dbReference type="SUPFAM" id="SSF53901">
    <property type="entry name" value="Thiolase-like"/>
    <property type="match status" value="2"/>
</dbReference>
<dbReference type="Pfam" id="PF02801">
    <property type="entry name" value="Ketoacyl-synt_C"/>
    <property type="match status" value="1"/>
</dbReference>
<comment type="similarity">
    <text evidence="1 3">Belongs to the thiolase-like superfamily. Beta-ketoacyl-ACP synthases family.</text>
</comment>
<dbReference type="PROSITE" id="PS00606">
    <property type="entry name" value="KS3_1"/>
    <property type="match status" value="1"/>
</dbReference>
<keyword evidence="6" id="KW-1185">Reference proteome</keyword>
<dbReference type="SMART" id="SM00825">
    <property type="entry name" value="PKS_KS"/>
    <property type="match status" value="1"/>
</dbReference>
<organism evidence="5 6">
    <name type="scientific">Candidatus Magnetobacterium casense</name>
    <dbReference type="NCBI Taxonomy" id="1455061"/>
    <lineage>
        <taxon>Bacteria</taxon>
        <taxon>Pseudomonadati</taxon>
        <taxon>Nitrospirota</taxon>
        <taxon>Thermodesulfovibrionia</taxon>
        <taxon>Thermodesulfovibrionales</taxon>
        <taxon>Candidatus Magnetobacteriaceae</taxon>
        <taxon>Candidatus Magnetobacterium</taxon>
    </lineage>
</organism>
<evidence type="ECO:0000256" key="1">
    <source>
        <dbReference type="ARBA" id="ARBA00008467"/>
    </source>
</evidence>
<dbReference type="Gene3D" id="3.40.47.10">
    <property type="match status" value="1"/>
</dbReference>
<dbReference type="InterPro" id="IPR014031">
    <property type="entry name" value="Ketoacyl_synth_C"/>
</dbReference>
<dbReference type="NCBIfam" id="NF005589">
    <property type="entry name" value="PRK07314.1"/>
    <property type="match status" value="1"/>
</dbReference>
<dbReference type="Proteomes" id="UP001196980">
    <property type="component" value="Unassembled WGS sequence"/>
</dbReference>
<dbReference type="InterPro" id="IPR016039">
    <property type="entry name" value="Thiolase-like"/>
</dbReference>
<evidence type="ECO:0000259" key="4">
    <source>
        <dbReference type="PROSITE" id="PS52004"/>
    </source>
</evidence>
<dbReference type="PANTHER" id="PTHR11712">
    <property type="entry name" value="POLYKETIDE SYNTHASE-RELATED"/>
    <property type="match status" value="1"/>
</dbReference>
<dbReference type="InterPro" id="IPR014030">
    <property type="entry name" value="Ketoacyl_synth_N"/>
</dbReference>
<dbReference type="PROSITE" id="PS52004">
    <property type="entry name" value="KS3_2"/>
    <property type="match status" value="1"/>
</dbReference>
<dbReference type="Pfam" id="PF00109">
    <property type="entry name" value="ketoacyl-synt"/>
    <property type="match status" value="1"/>
</dbReference>
<proteinExistence type="inferred from homology"/>
<reference evidence="5 6" key="1">
    <citation type="journal article" date="2020" name="J Geophys Res Biogeosci">
        <title>Magnetotaxis as an Adaptation to Enable Bacterial Shuttling of Microbial Sulfur and Sulfur Cycling Across Aquatic Oxic#Anoxic Interfaces.</title>
        <authorList>
            <person name="Li J."/>
            <person name="Liu P."/>
            <person name="Wang J."/>
            <person name="Roberts A.P."/>
            <person name="Pan Y."/>
        </authorList>
    </citation>
    <scope>NUCLEOTIDE SEQUENCE [LARGE SCALE GENOMIC DNA]</scope>
    <source>
        <strain evidence="5 6">MYR-1_YQ</strain>
    </source>
</reference>
<dbReference type="PANTHER" id="PTHR11712:SF336">
    <property type="entry name" value="3-OXOACYL-[ACYL-CARRIER-PROTEIN] SYNTHASE, MITOCHONDRIAL"/>
    <property type="match status" value="1"/>
</dbReference>
<dbReference type="CDD" id="cd00834">
    <property type="entry name" value="KAS_I_II"/>
    <property type="match status" value="1"/>
</dbReference>
<accession>A0ABS6S2M8</accession>
<feature type="domain" description="Ketosynthase family 3 (KS3)" evidence="4">
    <location>
        <begin position="3"/>
        <end position="429"/>
    </location>
</feature>
<evidence type="ECO:0000313" key="5">
    <source>
        <dbReference type="EMBL" id="MBV6343086.1"/>
    </source>
</evidence>